<evidence type="ECO:0008006" key="3">
    <source>
        <dbReference type="Google" id="ProtNLM"/>
    </source>
</evidence>
<dbReference type="GO" id="GO:0000162">
    <property type="term" value="P:L-tryptophan biosynthetic process"/>
    <property type="evidence" value="ECO:0007669"/>
    <property type="project" value="TreeGrafter"/>
</dbReference>
<evidence type="ECO:0000313" key="2">
    <source>
        <dbReference type="EMBL" id="SVD88861.1"/>
    </source>
</evidence>
<dbReference type="InterPro" id="IPR011060">
    <property type="entry name" value="RibuloseP-bd_barrel"/>
</dbReference>
<dbReference type="GO" id="GO:0003949">
    <property type="term" value="F:1-(5-phosphoribosyl)-5-[(5-phosphoribosylamino)methylideneamino]imidazole-4-carboxamide isomerase activity"/>
    <property type="evidence" value="ECO:0007669"/>
    <property type="project" value="InterPro"/>
</dbReference>
<dbReference type="PANTHER" id="PTHR43090">
    <property type="entry name" value="1-(5-PHOSPHORIBOSYL)-5-[(5-PHOSPHORIBOSYLAMINO)METHYLIDENEAMINO] IMIDAZOLE-4-CARBOXAMIDE ISOMERASE"/>
    <property type="match status" value="1"/>
</dbReference>
<dbReference type="SUPFAM" id="SSF51366">
    <property type="entry name" value="Ribulose-phoshate binding barrel"/>
    <property type="match status" value="1"/>
</dbReference>
<comment type="similarity">
    <text evidence="1">Belongs to the HisA/HisF family.</text>
</comment>
<dbReference type="AlphaFoldDB" id="A0A382Z0A9"/>
<dbReference type="Pfam" id="PF00977">
    <property type="entry name" value="His_biosynth"/>
    <property type="match status" value="1"/>
</dbReference>
<dbReference type="GO" id="GO:0000105">
    <property type="term" value="P:L-histidine biosynthetic process"/>
    <property type="evidence" value="ECO:0007669"/>
    <property type="project" value="InterPro"/>
</dbReference>
<dbReference type="InterPro" id="IPR044524">
    <property type="entry name" value="Isoase_HisA-like"/>
</dbReference>
<dbReference type="EMBL" id="UINC01179930">
    <property type="protein sequence ID" value="SVD88861.1"/>
    <property type="molecule type" value="Genomic_DNA"/>
</dbReference>
<reference evidence="2" key="1">
    <citation type="submission" date="2018-05" db="EMBL/GenBank/DDBJ databases">
        <authorList>
            <person name="Lanie J.A."/>
            <person name="Ng W.-L."/>
            <person name="Kazmierczak K.M."/>
            <person name="Andrzejewski T.M."/>
            <person name="Davidsen T.M."/>
            <person name="Wayne K.J."/>
            <person name="Tettelin H."/>
            <person name="Glass J.I."/>
            <person name="Rusch D."/>
            <person name="Podicherti R."/>
            <person name="Tsui H.-C.T."/>
            <person name="Winkler M.E."/>
        </authorList>
    </citation>
    <scope>NUCLEOTIDE SEQUENCE</scope>
</reference>
<accession>A0A382Z0A9</accession>
<dbReference type="PANTHER" id="PTHR43090:SF2">
    <property type="entry name" value="1-(5-PHOSPHORIBOSYL)-5-[(5-PHOSPHORIBOSYLAMINO)METHYLIDENEAMINO] IMIDAZOLE-4-CARBOXAMIDE ISOMERASE"/>
    <property type="match status" value="1"/>
</dbReference>
<gene>
    <name evidence="2" type="ORF">METZ01_LOCUS441715</name>
</gene>
<protein>
    <recommendedName>
        <fullName evidence="3">1-(5-phosphoribosyl)-5-((5-phosphoribosylamino)methylideneamino)imidazole-4-carboxamide isomerase</fullName>
    </recommendedName>
</protein>
<dbReference type="InterPro" id="IPR013785">
    <property type="entry name" value="Aldolase_TIM"/>
</dbReference>
<dbReference type="Gene3D" id="3.20.20.70">
    <property type="entry name" value="Aldolase class I"/>
    <property type="match status" value="1"/>
</dbReference>
<proteinExistence type="inferred from homology"/>
<name>A0A382Z0A9_9ZZZZ</name>
<sequence length="65" mass="7105">MEVIPAIDLRDGRCVRLYQGDYAQEEVFSLDPVAMALRWQSEGATRIHVVDLDGAASGSPENVDA</sequence>
<dbReference type="InterPro" id="IPR006062">
    <property type="entry name" value="His_biosynth"/>
</dbReference>
<evidence type="ECO:0000256" key="1">
    <source>
        <dbReference type="ARBA" id="ARBA00009667"/>
    </source>
</evidence>
<dbReference type="GO" id="GO:0005737">
    <property type="term" value="C:cytoplasm"/>
    <property type="evidence" value="ECO:0007669"/>
    <property type="project" value="TreeGrafter"/>
</dbReference>
<feature type="non-terminal residue" evidence="2">
    <location>
        <position position="65"/>
    </location>
</feature>
<organism evidence="2">
    <name type="scientific">marine metagenome</name>
    <dbReference type="NCBI Taxonomy" id="408172"/>
    <lineage>
        <taxon>unclassified sequences</taxon>
        <taxon>metagenomes</taxon>
        <taxon>ecological metagenomes</taxon>
    </lineage>
</organism>